<feature type="domain" description="Type I restriction modification DNA specificity" evidence="4">
    <location>
        <begin position="200"/>
        <end position="363"/>
    </location>
</feature>
<dbReference type="InterPro" id="IPR000055">
    <property type="entry name" value="Restrct_endonuc_typeI_TRD"/>
</dbReference>
<reference evidence="5 6" key="1">
    <citation type="submission" date="2017-02" db="EMBL/GenBank/DDBJ databases">
        <authorList>
            <person name="Peterson S.W."/>
        </authorList>
    </citation>
    <scope>NUCLEOTIDE SEQUENCE [LARGE SCALE GENOMIC DNA]</scope>
    <source>
        <strain evidence="5 6">42ea</strain>
    </source>
</reference>
<evidence type="ECO:0000256" key="3">
    <source>
        <dbReference type="ARBA" id="ARBA00023125"/>
    </source>
</evidence>
<dbReference type="PANTHER" id="PTHR30408">
    <property type="entry name" value="TYPE-1 RESTRICTION ENZYME ECOKI SPECIFICITY PROTEIN"/>
    <property type="match status" value="1"/>
</dbReference>
<dbReference type="AlphaFoldDB" id="A0A1R4IGP5"/>
<dbReference type="InterPro" id="IPR044946">
    <property type="entry name" value="Restrct_endonuc_typeI_TRD_sf"/>
</dbReference>
<dbReference type="CDD" id="cd17494">
    <property type="entry name" value="RMtype1_S_Sma198ORF994P-TRD2-CR2_like"/>
    <property type="match status" value="1"/>
</dbReference>
<evidence type="ECO:0000259" key="4">
    <source>
        <dbReference type="Pfam" id="PF01420"/>
    </source>
</evidence>
<keyword evidence="2" id="KW-0680">Restriction system</keyword>
<organism evidence="5 6">
    <name type="scientific">Marinilactibacillus psychrotolerans 42ea</name>
    <dbReference type="NCBI Taxonomy" id="1255609"/>
    <lineage>
        <taxon>Bacteria</taxon>
        <taxon>Bacillati</taxon>
        <taxon>Bacillota</taxon>
        <taxon>Bacilli</taxon>
        <taxon>Lactobacillales</taxon>
        <taxon>Carnobacteriaceae</taxon>
        <taxon>Marinilactibacillus</taxon>
    </lineage>
</organism>
<gene>
    <name evidence="5" type="ORF">FM115_01050</name>
</gene>
<evidence type="ECO:0000313" key="6">
    <source>
        <dbReference type="Proteomes" id="UP000195611"/>
    </source>
</evidence>
<dbReference type="PANTHER" id="PTHR30408:SF12">
    <property type="entry name" value="TYPE I RESTRICTION ENZYME MJAVIII SPECIFICITY SUBUNIT"/>
    <property type="match status" value="1"/>
</dbReference>
<dbReference type="Gene3D" id="1.10.287.1120">
    <property type="entry name" value="Bipartite methylase S protein"/>
    <property type="match status" value="1"/>
</dbReference>
<dbReference type="EMBL" id="FUKW01000018">
    <property type="protein sequence ID" value="SJN18980.1"/>
    <property type="molecule type" value="Genomic_DNA"/>
</dbReference>
<feature type="domain" description="Type I restriction modification DNA specificity" evidence="4">
    <location>
        <begin position="41"/>
        <end position="170"/>
    </location>
</feature>
<dbReference type="SUPFAM" id="SSF116734">
    <property type="entry name" value="DNA methylase specificity domain"/>
    <property type="match status" value="2"/>
</dbReference>
<dbReference type="Pfam" id="PF01420">
    <property type="entry name" value="Methylase_S"/>
    <property type="match status" value="2"/>
</dbReference>
<evidence type="ECO:0000256" key="1">
    <source>
        <dbReference type="ARBA" id="ARBA00010923"/>
    </source>
</evidence>
<dbReference type="EC" id="3.1.21.3" evidence="5"/>
<keyword evidence="3" id="KW-0238">DNA-binding</keyword>
<dbReference type="Gene3D" id="3.90.220.20">
    <property type="entry name" value="DNA methylase specificity domains"/>
    <property type="match status" value="2"/>
</dbReference>
<evidence type="ECO:0000256" key="2">
    <source>
        <dbReference type="ARBA" id="ARBA00022747"/>
    </source>
</evidence>
<keyword evidence="5" id="KW-0378">Hydrolase</keyword>
<dbReference type="GO" id="GO:0009307">
    <property type="term" value="P:DNA restriction-modification system"/>
    <property type="evidence" value="ECO:0007669"/>
    <property type="project" value="UniProtKB-KW"/>
</dbReference>
<sequence length="375" mass="42819">MIFKKIRNAFVGTATPYYVEDGNFYLESNNVKDGSINRKTEIFINNDFYEKQKDKWLHTDDIVMVQSGHVGHTAVIPEELNNTAAHAVIMFQGYQQQTDPQFLNFQFQTGKAKKELSSITTGNTIKHILASEMKKFKVSVPQYEEQNKVGDFFKELDNAIALHQLRESKLTKLKKAYIQKLFPITENESPVIRFKEFNYNWDLCKLQEISNITMGQSPKGETYTNNPEEHILIQGNADMKNRKVVPRVWTSQVTKSANPGDIILSVRAPVGEVGITDYEVVLGRGVASLTGNEFLFQSLLRMKETGYWTKYSTGSTFESINSADLKNAEIYQPHMDEQIQIGELLETFDNLIGLQADKVNKLKDLKKGYLQKSFL</sequence>
<evidence type="ECO:0000313" key="5">
    <source>
        <dbReference type="EMBL" id="SJN18980.1"/>
    </source>
</evidence>
<dbReference type="Proteomes" id="UP000195611">
    <property type="component" value="Unassembled WGS sequence"/>
</dbReference>
<comment type="similarity">
    <text evidence="1">Belongs to the type-I restriction system S methylase family.</text>
</comment>
<proteinExistence type="inferred from homology"/>
<protein>
    <submittedName>
        <fullName evidence="5">Type I restriction-modification system, specificity subunit S</fullName>
        <ecNumber evidence="5">3.1.21.3</ecNumber>
    </submittedName>
</protein>
<dbReference type="GO" id="GO:0003677">
    <property type="term" value="F:DNA binding"/>
    <property type="evidence" value="ECO:0007669"/>
    <property type="project" value="UniProtKB-KW"/>
</dbReference>
<accession>A0A1R4IGP5</accession>
<dbReference type="GO" id="GO:0009035">
    <property type="term" value="F:type I site-specific deoxyribonuclease activity"/>
    <property type="evidence" value="ECO:0007669"/>
    <property type="project" value="UniProtKB-EC"/>
</dbReference>
<name>A0A1R4IGP5_9LACT</name>
<dbReference type="InterPro" id="IPR052021">
    <property type="entry name" value="Type-I_RS_S_subunit"/>
</dbReference>
<dbReference type="RefSeq" id="WP_143746350.1">
    <property type="nucleotide sequence ID" value="NZ_FUKW01000018.1"/>
</dbReference>